<accession>A0ABY7BKJ4</accession>
<organism evidence="1 2">
    <name type="scientific">Caldicellulosiruptor morganii</name>
    <dbReference type="NCBI Taxonomy" id="1387555"/>
    <lineage>
        <taxon>Bacteria</taxon>
        <taxon>Bacillati</taxon>
        <taxon>Bacillota</taxon>
        <taxon>Bacillota incertae sedis</taxon>
        <taxon>Caldicellulosiruptorales</taxon>
        <taxon>Caldicellulosiruptoraceae</taxon>
        <taxon>Caldicellulosiruptor</taxon>
    </lineage>
</organism>
<proteinExistence type="predicted"/>
<evidence type="ECO:0000313" key="2">
    <source>
        <dbReference type="Proteomes" id="UP001164909"/>
    </source>
</evidence>
<protein>
    <submittedName>
        <fullName evidence="1">Uncharacterized protein</fullName>
    </submittedName>
</protein>
<gene>
    <name evidence="1" type="ORF">OTK00_001829</name>
</gene>
<dbReference type="EMBL" id="CP113865">
    <property type="protein sequence ID" value="WAM33334.1"/>
    <property type="molecule type" value="Genomic_DNA"/>
</dbReference>
<dbReference type="Proteomes" id="UP001164909">
    <property type="component" value="Chromosome"/>
</dbReference>
<keyword evidence="2" id="KW-1185">Reference proteome</keyword>
<reference evidence="1" key="1">
    <citation type="submission" date="2022-12" db="EMBL/GenBank/DDBJ databases">
        <authorList>
            <person name="Bing R.G."/>
            <person name="Willard D.J."/>
            <person name="Manesh M.J.H."/>
            <person name="Laemthong T."/>
            <person name="Crosby J.R."/>
            <person name="Kelly R.M."/>
        </authorList>
    </citation>
    <scope>NUCLEOTIDE SEQUENCE</scope>
    <source>
        <strain evidence="1">DSM 8990</strain>
    </source>
</reference>
<dbReference type="RefSeq" id="WP_045169970.1">
    <property type="nucleotide sequence ID" value="NZ_CP113865.1"/>
</dbReference>
<name>A0ABY7BKJ4_9FIRM</name>
<sequence length="110" mass="12646">MIKKLISRLEPFDDWVNNTSEEENLAAKDALKEFLWQIKGLKPSSEYAKSSITQLHTSYILHLVAVKKALAQKKYTRACNEIITLLNKEPLVQPRILNNLINLLAEELNK</sequence>
<evidence type="ECO:0000313" key="1">
    <source>
        <dbReference type="EMBL" id="WAM33334.1"/>
    </source>
</evidence>